<evidence type="ECO:0000313" key="4">
    <source>
        <dbReference type="Proteomes" id="UP001224775"/>
    </source>
</evidence>
<dbReference type="Proteomes" id="UP001224775">
    <property type="component" value="Unassembled WGS sequence"/>
</dbReference>
<protein>
    <recommendedName>
        <fullName evidence="2">PDZ domain-containing protein</fullName>
    </recommendedName>
</protein>
<dbReference type="PROSITE" id="PS50106">
    <property type="entry name" value="PDZ"/>
    <property type="match status" value="1"/>
</dbReference>
<dbReference type="SMART" id="SM00228">
    <property type="entry name" value="PDZ"/>
    <property type="match status" value="1"/>
</dbReference>
<dbReference type="EMBL" id="JATAAI010000004">
    <property type="protein sequence ID" value="KAK1746389.1"/>
    <property type="molecule type" value="Genomic_DNA"/>
</dbReference>
<organism evidence="3 4">
    <name type="scientific">Skeletonema marinoi</name>
    <dbReference type="NCBI Taxonomy" id="267567"/>
    <lineage>
        <taxon>Eukaryota</taxon>
        <taxon>Sar</taxon>
        <taxon>Stramenopiles</taxon>
        <taxon>Ochrophyta</taxon>
        <taxon>Bacillariophyta</taxon>
        <taxon>Coscinodiscophyceae</taxon>
        <taxon>Thalassiosirophycidae</taxon>
        <taxon>Thalassiosirales</taxon>
        <taxon>Skeletonemataceae</taxon>
        <taxon>Skeletonema</taxon>
        <taxon>Skeletonema marinoi-dohrnii complex</taxon>
    </lineage>
</organism>
<sequence>MGIIFEPIGDPQECGVRILDLPRGGKAYLSQELKVGDELFSINDTKMSSMTYYEVVNFISAKHDQKQFNLIFQRPRKRAFFSNLMKRSTSKKGNQQAEQKVDRAHSPVMNEMSSPTLVNTSPINRSDYWPGNLQAEQKGDRAHSPVMKPIQVKEAPVEKVTS</sequence>
<evidence type="ECO:0000313" key="3">
    <source>
        <dbReference type="EMBL" id="KAK1746389.1"/>
    </source>
</evidence>
<gene>
    <name evidence="3" type="ORF">QTG54_002996</name>
</gene>
<accession>A0AAD8YIY1</accession>
<feature type="domain" description="PDZ" evidence="2">
    <location>
        <begin position="1"/>
        <end position="59"/>
    </location>
</feature>
<dbReference type="AlphaFoldDB" id="A0AAD8YIY1"/>
<keyword evidence="4" id="KW-1185">Reference proteome</keyword>
<dbReference type="SUPFAM" id="SSF50156">
    <property type="entry name" value="PDZ domain-like"/>
    <property type="match status" value="1"/>
</dbReference>
<dbReference type="InterPro" id="IPR001478">
    <property type="entry name" value="PDZ"/>
</dbReference>
<reference evidence="3" key="1">
    <citation type="submission" date="2023-06" db="EMBL/GenBank/DDBJ databases">
        <title>Survivors Of The Sea: Transcriptome response of Skeletonema marinoi to long-term dormancy.</title>
        <authorList>
            <person name="Pinder M.I.M."/>
            <person name="Kourtchenko O."/>
            <person name="Robertson E.K."/>
            <person name="Larsson T."/>
            <person name="Maumus F."/>
            <person name="Osuna-Cruz C.M."/>
            <person name="Vancaester E."/>
            <person name="Stenow R."/>
            <person name="Vandepoele K."/>
            <person name="Ploug H."/>
            <person name="Bruchert V."/>
            <person name="Godhe A."/>
            <person name="Topel M."/>
        </authorList>
    </citation>
    <scope>NUCLEOTIDE SEQUENCE</scope>
    <source>
        <strain evidence="3">R05AC</strain>
    </source>
</reference>
<name>A0AAD8YIY1_9STRA</name>
<feature type="region of interest" description="Disordered" evidence="1">
    <location>
        <begin position="87"/>
        <end position="162"/>
    </location>
</feature>
<dbReference type="Gene3D" id="2.30.42.10">
    <property type="match status" value="1"/>
</dbReference>
<feature type="compositionally biased region" description="Polar residues" evidence="1">
    <location>
        <begin position="87"/>
        <end position="98"/>
    </location>
</feature>
<evidence type="ECO:0000259" key="2">
    <source>
        <dbReference type="PROSITE" id="PS50106"/>
    </source>
</evidence>
<proteinExistence type="predicted"/>
<dbReference type="Pfam" id="PF00595">
    <property type="entry name" value="PDZ"/>
    <property type="match status" value="1"/>
</dbReference>
<evidence type="ECO:0000256" key="1">
    <source>
        <dbReference type="SAM" id="MobiDB-lite"/>
    </source>
</evidence>
<dbReference type="InterPro" id="IPR036034">
    <property type="entry name" value="PDZ_sf"/>
</dbReference>
<feature type="compositionally biased region" description="Polar residues" evidence="1">
    <location>
        <begin position="111"/>
        <end position="124"/>
    </location>
</feature>
<comment type="caution">
    <text evidence="3">The sequence shown here is derived from an EMBL/GenBank/DDBJ whole genome shotgun (WGS) entry which is preliminary data.</text>
</comment>
<dbReference type="CDD" id="cd00136">
    <property type="entry name" value="PDZ_canonical"/>
    <property type="match status" value="1"/>
</dbReference>